<protein>
    <recommendedName>
        <fullName evidence="4">Type II secretion system protein GspC N-terminal domain-containing protein</fullName>
    </recommendedName>
</protein>
<accession>A0ABQ3G216</accession>
<feature type="compositionally biased region" description="Low complexity" evidence="1">
    <location>
        <begin position="195"/>
        <end position="214"/>
    </location>
</feature>
<feature type="compositionally biased region" description="Low complexity" evidence="1">
    <location>
        <begin position="163"/>
        <end position="184"/>
    </location>
</feature>
<gene>
    <name evidence="2" type="ORF">GCM10007320_28530</name>
</gene>
<name>A0ABQ3G216_9BURK</name>
<dbReference type="Proteomes" id="UP000626210">
    <property type="component" value="Unassembled WGS sequence"/>
</dbReference>
<evidence type="ECO:0008006" key="4">
    <source>
        <dbReference type="Google" id="ProtNLM"/>
    </source>
</evidence>
<keyword evidence="3" id="KW-1185">Reference proteome</keyword>
<evidence type="ECO:0000313" key="2">
    <source>
        <dbReference type="EMBL" id="GHC84251.1"/>
    </source>
</evidence>
<evidence type="ECO:0000313" key="3">
    <source>
        <dbReference type="Proteomes" id="UP000626210"/>
    </source>
</evidence>
<feature type="region of interest" description="Disordered" evidence="1">
    <location>
        <begin position="163"/>
        <end position="214"/>
    </location>
</feature>
<reference evidence="3" key="1">
    <citation type="journal article" date="2019" name="Int. J. Syst. Evol. Microbiol.">
        <title>The Global Catalogue of Microorganisms (GCM) 10K type strain sequencing project: providing services to taxonomists for standard genome sequencing and annotation.</title>
        <authorList>
            <consortium name="The Broad Institute Genomics Platform"/>
            <consortium name="The Broad Institute Genome Sequencing Center for Infectious Disease"/>
            <person name="Wu L."/>
            <person name="Ma J."/>
        </authorList>
    </citation>
    <scope>NUCLEOTIDE SEQUENCE [LARGE SCALE GENOMIC DNA]</scope>
    <source>
        <strain evidence="3">KCTC 23314</strain>
    </source>
</reference>
<dbReference type="EMBL" id="BMYK01000007">
    <property type="protein sequence ID" value="GHC84251.1"/>
    <property type="molecule type" value="Genomic_DNA"/>
</dbReference>
<organism evidence="2 3">
    <name type="scientific">Pseudorhodoferax aquiterrae</name>
    <dbReference type="NCBI Taxonomy" id="747304"/>
    <lineage>
        <taxon>Bacteria</taxon>
        <taxon>Pseudomonadati</taxon>
        <taxon>Pseudomonadota</taxon>
        <taxon>Betaproteobacteria</taxon>
        <taxon>Burkholderiales</taxon>
        <taxon>Comamonadaceae</taxon>
    </lineage>
</organism>
<evidence type="ECO:0000256" key="1">
    <source>
        <dbReference type="SAM" id="MobiDB-lite"/>
    </source>
</evidence>
<dbReference type="RefSeq" id="WP_189687610.1">
    <property type="nucleotide sequence ID" value="NZ_BMYK01000007.1"/>
</dbReference>
<comment type="caution">
    <text evidence="2">The sequence shown here is derived from an EMBL/GenBank/DDBJ whole genome shotgun (WGS) entry which is preliminary data.</text>
</comment>
<sequence>MKAPALRVLAALCAALGLVLVALWVTPQGALRASAQWQAPAPHLGDYRAGDAASAQRAAPDAQRQPMLLDRPLFAKTRRPPEPAAPAPVDTAPDRLGQARLRAIVDGGPAGSAVILEIDGKSHRIARQGGFEGWTLASVSPEAQTVTLTRRGQTRVLALQRGQLSAAAGRGRAAGARRLPSRPGSPAVPNPTPAQPGAGTEGAAAALPAGPAQR</sequence>
<proteinExistence type="predicted"/>